<gene>
    <name evidence="12" type="primary">ribE</name>
    <name evidence="12" type="ORF">SFSGTM_07070</name>
</gene>
<evidence type="ECO:0000313" key="12">
    <source>
        <dbReference type="EMBL" id="BBO99998.1"/>
    </source>
</evidence>
<evidence type="ECO:0000256" key="5">
    <source>
        <dbReference type="ARBA" id="ARBA00013950"/>
    </source>
</evidence>
<evidence type="ECO:0000256" key="3">
    <source>
        <dbReference type="ARBA" id="ARBA00004887"/>
    </source>
</evidence>
<evidence type="ECO:0000256" key="8">
    <source>
        <dbReference type="ARBA" id="ARBA00022737"/>
    </source>
</evidence>
<comment type="pathway">
    <text evidence="3">Cofactor biosynthesis; riboflavin biosynthesis; riboflavin from 2-hydroxy-3-oxobutyl phosphate and 5-amino-6-(D-ribitylamino)uracil: step 2/2.</text>
</comment>
<keyword evidence="8" id="KW-0677">Repeat</keyword>
<dbReference type="PIRSF" id="PIRSF000498">
    <property type="entry name" value="Riboflavin_syn_A"/>
    <property type="match status" value="1"/>
</dbReference>
<dbReference type="PROSITE" id="PS51177">
    <property type="entry name" value="LUMAZINE_BIND"/>
    <property type="match status" value="2"/>
</dbReference>
<dbReference type="NCBIfam" id="TIGR00187">
    <property type="entry name" value="ribE"/>
    <property type="match status" value="1"/>
</dbReference>
<evidence type="ECO:0000256" key="9">
    <source>
        <dbReference type="NCBIfam" id="TIGR00187"/>
    </source>
</evidence>
<evidence type="ECO:0000313" key="13">
    <source>
        <dbReference type="Proteomes" id="UP000463939"/>
    </source>
</evidence>
<accession>A0A809RE01</accession>
<dbReference type="InterPro" id="IPR017938">
    <property type="entry name" value="Riboflavin_synthase-like_b-brl"/>
</dbReference>
<dbReference type="Pfam" id="PF00677">
    <property type="entry name" value="Lum_binding"/>
    <property type="match status" value="2"/>
</dbReference>
<sequence length="198" mass="20806">MFTGIIQAVGKVAEVVPSNDDARLLIDATTLDLSDVALGDSIACNGVCLTVVALSPQGFSVDVSAETFRCTVGFPAGTLVNLEKALRLADRLGGHLVSGHVDGVGTVVSFAPVGDCFELVIRAPGDIARFIVTKGSVTVNGVSLTVNRVAGDEFSINLIPHTLANTNLHILATGSHVNLEIDMMARYAERILNYQESK</sequence>
<dbReference type="InterPro" id="IPR001783">
    <property type="entry name" value="Lumazine-bd"/>
</dbReference>
<protein>
    <recommendedName>
        <fullName evidence="5 9">Riboflavin synthase</fullName>
        <ecNumber evidence="4 9">2.5.1.9</ecNumber>
    </recommendedName>
</protein>
<feature type="domain" description="Lumazine-binding" evidence="11">
    <location>
        <begin position="1"/>
        <end position="95"/>
    </location>
</feature>
<name>A0A809RE01_9PROT</name>
<dbReference type="GO" id="GO:0004746">
    <property type="term" value="F:riboflavin synthase activity"/>
    <property type="evidence" value="ECO:0007669"/>
    <property type="project" value="UniProtKB-UniRule"/>
</dbReference>
<dbReference type="CDD" id="cd00402">
    <property type="entry name" value="Riboflavin_synthase_like"/>
    <property type="match status" value="1"/>
</dbReference>
<keyword evidence="6" id="KW-0686">Riboflavin biosynthesis</keyword>
<evidence type="ECO:0000256" key="4">
    <source>
        <dbReference type="ARBA" id="ARBA00012827"/>
    </source>
</evidence>
<dbReference type="NCBIfam" id="NF009566">
    <property type="entry name" value="PRK13020.1"/>
    <property type="match status" value="1"/>
</dbReference>
<dbReference type="KEGG" id="sniv:SFSGTM_07070"/>
<dbReference type="RefSeq" id="WP_162083974.1">
    <property type="nucleotide sequence ID" value="NZ_AP021881.1"/>
</dbReference>
<evidence type="ECO:0000259" key="11">
    <source>
        <dbReference type="PROSITE" id="PS51177"/>
    </source>
</evidence>
<keyword evidence="13" id="KW-1185">Reference proteome</keyword>
<comment type="catalytic activity">
    <reaction evidence="1">
        <text>2 6,7-dimethyl-8-(1-D-ribityl)lumazine + H(+) = 5-amino-6-(D-ribitylamino)uracil + riboflavin</text>
        <dbReference type="Rhea" id="RHEA:20772"/>
        <dbReference type="ChEBI" id="CHEBI:15378"/>
        <dbReference type="ChEBI" id="CHEBI:15934"/>
        <dbReference type="ChEBI" id="CHEBI:57986"/>
        <dbReference type="ChEBI" id="CHEBI:58201"/>
        <dbReference type="EC" id="2.5.1.9"/>
    </reaction>
</comment>
<dbReference type="GO" id="GO:0009231">
    <property type="term" value="P:riboflavin biosynthetic process"/>
    <property type="evidence" value="ECO:0007669"/>
    <property type="project" value="UniProtKB-KW"/>
</dbReference>
<dbReference type="Gene3D" id="2.40.30.20">
    <property type="match status" value="2"/>
</dbReference>
<reference evidence="13" key="1">
    <citation type="submission" date="2019-11" db="EMBL/GenBank/DDBJ databases">
        <title>Isolation and characterization of a novel species in the genus Sulfuriferula.</title>
        <authorList>
            <person name="Mochizuki J."/>
            <person name="Kojima H."/>
            <person name="Fukui M."/>
        </authorList>
    </citation>
    <scope>NUCLEOTIDE SEQUENCE [LARGE SCALE GENOMIC DNA]</scope>
    <source>
        <strain evidence="13">SGTM</strain>
    </source>
</reference>
<dbReference type="SUPFAM" id="SSF63380">
    <property type="entry name" value="Riboflavin synthase domain-like"/>
    <property type="match status" value="2"/>
</dbReference>
<feature type="repeat" description="Lumazine-binding" evidence="10">
    <location>
        <begin position="96"/>
        <end position="192"/>
    </location>
</feature>
<evidence type="ECO:0000256" key="7">
    <source>
        <dbReference type="ARBA" id="ARBA00022679"/>
    </source>
</evidence>
<dbReference type="Proteomes" id="UP000463939">
    <property type="component" value="Chromosome"/>
</dbReference>
<dbReference type="InterPro" id="IPR023366">
    <property type="entry name" value="ATP_synth_asu-like_sf"/>
</dbReference>
<evidence type="ECO:0000256" key="2">
    <source>
        <dbReference type="ARBA" id="ARBA00002803"/>
    </source>
</evidence>
<comment type="function">
    <text evidence="2">Catalyzes the dismutation of two molecules of 6,7-dimethyl-8-ribityllumazine, resulting in the formation of riboflavin and 5-amino-6-(D-ribitylamino)uracil.</text>
</comment>
<evidence type="ECO:0000256" key="1">
    <source>
        <dbReference type="ARBA" id="ARBA00000968"/>
    </source>
</evidence>
<dbReference type="FunFam" id="2.40.30.20:FF:000004">
    <property type="entry name" value="Riboflavin synthase, alpha subunit"/>
    <property type="match status" value="1"/>
</dbReference>
<proteinExistence type="predicted"/>
<dbReference type="PANTHER" id="PTHR21098">
    <property type="entry name" value="RIBOFLAVIN SYNTHASE ALPHA CHAIN"/>
    <property type="match status" value="1"/>
</dbReference>
<dbReference type="NCBIfam" id="NF006767">
    <property type="entry name" value="PRK09289.1"/>
    <property type="match status" value="1"/>
</dbReference>
<evidence type="ECO:0000256" key="10">
    <source>
        <dbReference type="PROSITE-ProRule" id="PRU00524"/>
    </source>
</evidence>
<dbReference type="InterPro" id="IPR026017">
    <property type="entry name" value="Lumazine-bd_dom"/>
</dbReference>
<feature type="repeat" description="Lumazine-binding" evidence="10">
    <location>
        <begin position="1"/>
        <end position="95"/>
    </location>
</feature>
<dbReference type="EC" id="2.5.1.9" evidence="4 9"/>
<keyword evidence="7" id="KW-0808">Transferase</keyword>
<dbReference type="PANTHER" id="PTHR21098:SF12">
    <property type="entry name" value="RIBOFLAVIN SYNTHASE"/>
    <property type="match status" value="1"/>
</dbReference>
<evidence type="ECO:0000256" key="6">
    <source>
        <dbReference type="ARBA" id="ARBA00022619"/>
    </source>
</evidence>
<dbReference type="EMBL" id="AP021881">
    <property type="protein sequence ID" value="BBO99998.1"/>
    <property type="molecule type" value="Genomic_DNA"/>
</dbReference>
<dbReference type="AlphaFoldDB" id="A0A809RE01"/>
<organism evidence="12 13">
    <name type="scientific">Sulfuriferula nivalis</name>
    <dbReference type="NCBI Taxonomy" id="2675298"/>
    <lineage>
        <taxon>Bacteria</taxon>
        <taxon>Pseudomonadati</taxon>
        <taxon>Pseudomonadota</taxon>
        <taxon>Betaproteobacteria</taxon>
        <taxon>Nitrosomonadales</taxon>
        <taxon>Sulfuricellaceae</taxon>
        <taxon>Sulfuriferula</taxon>
    </lineage>
</organism>
<feature type="domain" description="Lumazine-binding" evidence="11">
    <location>
        <begin position="96"/>
        <end position="192"/>
    </location>
</feature>